<organism evidence="1">
    <name type="scientific">uncultured Caudovirales phage</name>
    <dbReference type="NCBI Taxonomy" id="2100421"/>
    <lineage>
        <taxon>Viruses</taxon>
        <taxon>Duplodnaviria</taxon>
        <taxon>Heunggongvirae</taxon>
        <taxon>Uroviricota</taxon>
        <taxon>Caudoviricetes</taxon>
        <taxon>Peduoviridae</taxon>
        <taxon>Maltschvirus</taxon>
        <taxon>Maltschvirus maltsch</taxon>
    </lineage>
</organism>
<dbReference type="Pfam" id="PF23837">
    <property type="entry name" value="DUF7207"/>
    <property type="match status" value="1"/>
</dbReference>
<name>A0A6J5M762_9CAUD</name>
<sequence>MFECVYESEIMAVKLTDKNIIMYAMKHYENVQCVDISDFYDDLKRINYIKRLFVRYKKTGQLKDRLILNHLIILYNVFSVEAATNILFFKIEREYWPQLKTFLVYLNYMPEKLTFLNTCDIITSDIPLDQTIISILRNL</sequence>
<gene>
    <name evidence="1" type="ORF">UFOVP410_72</name>
</gene>
<accession>A0A6J5M762</accession>
<dbReference type="EMBL" id="LR796388">
    <property type="protein sequence ID" value="CAB4141233.1"/>
    <property type="molecule type" value="Genomic_DNA"/>
</dbReference>
<dbReference type="InterPro" id="IPR055631">
    <property type="entry name" value="DUF7207"/>
</dbReference>
<proteinExistence type="predicted"/>
<reference evidence="1" key="1">
    <citation type="submission" date="2020-04" db="EMBL/GenBank/DDBJ databases">
        <authorList>
            <person name="Chiriac C."/>
            <person name="Salcher M."/>
            <person name="Ghai R."/>
            <person name="Kavagutti S V."/>
        </authorList>
    </citation>
    <scope>NUCLEOTIDE SEQUENCE</scope>
</reference>
<protein>
    <submittedName>
        <fullName evidence="1">Uncharacterized protein</fullName>
    </submittedName>
</protein>
<evidence type="ECO:0000313" key="1">
    <source>
        <dbReference type="EMBL" id="CAB4141233.1"/>
    </source>
</evidence>